<sequence length="14" mass="1792">MIEEEVEKQQRLIF</sequence>
<organism evidence="1">
    <name type="scientific">Anguilla anguilla</name>
    <name type="common">European freshwater eel</name>
    <name type="synonym">Muraena anguilla</name>
    <dbReference type="NCBI Taxonomy" id="7936"/>
    <lineage>
        <taxon>Eukaryota</taxon>
        <taxon>Metazoa</taxon>
        <taxon>Chordata</taxon>
        <taxon>Craniata</taxon>
        <taxon>Vertebrata</taxon>
        <taxon>Euteleostomi</taxon>
        <taxon>Actinopterygii</taxon>
        <taxon>Neopterygii</taxon>
        <taxon>Teleostei</taxon>
        <taxon>Anguilliformes</taxon>
        <taxon>Anguillidae</taxon>
        <taxon>Anguilla</taxon>
    </lineage>
</organism>
<accession>A0A0E9Q363</accession>
<name>A0A0E9Q363_ANGAN</name>
<evidence type="ECO:0000313" key="1">
    <source>
        <dbReference type="EMBL" id="JAH10563.1"/>
    </source>
</evidence>
<proteinExistence type="predicted"/>
<reference evidence="1" key="1">
    <citation type="submission" date="2014-11" db="EMBL/GenBank/DDBJ databases">
        <authorList>
            <person name="Amaro Gonzalez C."/>
        </authorList>
    </citation>
    <scope>NUCLEOTIDE SEQUENCE</scope>
</reference>
<dbReference type="EMBL" id="GBXM01098014">
    <property type="protein sequence ID" value="JAH10563.1"/>
    <property type="molecule type" value="Transcribed_RNA"/>
</dbReference>
<reference evidence="1" key="2">
    <citation type="journal article" date="2015" name="Fish Shellfish Immunol.">
        <title>Early steps in the European eel (Anguilla anguilla)-Vibrio vulnificus interaction in the gills: Role of the RtxA13 toxin.</title>
        <authorList>
            <person name="Callol A."/>
            <person name="Pajuelo D."/>
            <person name="Ebbesson L."/>
            <person name="Teles M."/>
            <person name="MacKenzie S."/>
            <person name="Amaro C."/>
        </authorList>
    </citation>
    <scope>NUCLEOTIDE SEQUENCE</scope>
</reference>
<protein>
    <submittedName>
        <fullName evidence="1">Uncharacterized protein</fullName>
    </submittedName>
</protein>